<dbReference type="PANTHER" id="PTHR10073:SF12">
    <property type="entry name" value="DNA MISMATCH REPAIR PROTEIN MLH1"/>
    <property type="match status" value="1"/>
</dbReference>
<dbReference type="STRING" id="147828.A0A4S2LFP0"/>
<dbReference type="Gene3D" id="2.120.10.80">
    <property type="entry name" value="Kelch-type beta propeller"/>
    <property type="match status" value="1"/>
</dbReference>
<dbReference type="Proteomes" id="UP000308267">
    <property type="component" value="Unassembled WGS sequence"/>
</dbReference>
<dbReference type="Pfam" id="PF13589">
    <property type="entry name" value="HATPase_c_3"/>
    <property type="match status" value="1"/>
</dbReference>
<dbReference type="InterPro" id="IPR014762">
    <property type="entry name" value="DNA_mismatch_repair_CS"/>
</dbReference>
<dbReference type="InterPro" id="IPR020568">
    <property type="entry name" value="Ribosomal_Su5_D2-typ_SF"/>
</dbReference>
<dbReference type="Pfam" id="PF01119">
    <property type="entry name" value="DNA_mis_repair"/>
    <property type="match status" value="1"/>
</dbReference>
<dbReference type="SUPFAM" id="SSF117281">
    <property type="entry name" value="Kelch motif"/>
    <property type="match status" value="1"/>
</dbReference>
<feature type="compositionally biased region" description="Polar residues" evidence="6">
    <location>
        <begin position="832"/>
        <end position="864"/>
    </location>
</feature>
<evidence type="ECO:0000259" key="7">
    <source>
        <dbReference type="SMART" id="SM01340"/>
    </source>
</evidence>
<dbReference type="InterPro" id="IPR038973">
    <property type="entry name" value="MutL/Mlh/Pms-like"/>
</dbReference>
<feature type="domain" description="DNA mismatch repair protein S5" evidence="7">
    <location>
        <begin position="567"/>
        <end position="729"/>
    </location>
</feature>
<dbReference type="NCBIfam" id="TIGR00585">
    <property type="entry name" value="mutl"/>
    <property type="match status" value="1"/>
</dbReference>
<keyword evidence="9" id="KW-1185">Reference proteome</keyword>
<dbReference type="OrthoDB" id="10263226at2759"/>
<gene>
    <name evidence="8" type="ORF">CRM22_007947</name>
</gene>
<accession>A0A4S2LFP0</accession>
<dbReference type="InterPro" id="IPR002099">
    <property type="entry name" value="MutL/Mlh/PMS"/>
</dbReference>
<dbReference type="CDD" id="cd16926">
    <property type="entry name" value="HATPase_MutL-MLH-PMS-like"/>
    <property type="match status" value="1"/>
</dbReference>
<dbReference type="GO" id="GO:0006298">
    <property type="term" value="P:mismatch repair"/>
    <property type="evidence" value="ECO:0007669"/>
    <property type="project" value="InterPro"/>
</dbReference>
<dbReference type="InterPro" id="IPR015915">
    <property type="entry name" value="Kelch-typ_b-propeller"/>
</dbReference>
<dbReference type="GO" id="GO:0005524">
    <property type="term" value="F:ATP binding"/>
    <property type="evidence" value="ECO:0007669"/>
    <property type="project" value="InterPro"/>
</dbReference>
<evidence type="ECO:0000256" key="3">
    <source>
        <dbReference type="ARBA" id="ARBA00022763"/>
    </source>
</evidence>
<protein>
    <recommendedName>
        <fullName evidence="7">DNA mismatch repair protein S5 domain-containing protein</fullName>
    </recommendedName>
</protein>
<evidence type="ECO:0000256" key="6">
    <source>
        <dbReference type="SAM" id="MobiDB-lite"/>
    </source>
</evidence>
<evidence type="ECO:0000256" key="4">
    <source>
        <dbReference type="ARBA" id="ARBA00023204"/>
    </source>
</evidence>
<dbReference type="EMBL" id="SJOL01007924">
    <property type="protein sequence ID" value="TGZ61536.1"/>
    <property type="molecule type" value="Genomic_DNA"/>
</dbReference>
<dbReference type="FunFam" id="3.30.565.10:FF:000003">
    <property type="entry name" value="DNA mismatch repair endonuclease MutL"/>
    <property type="match status" value="1"/>
</dbReference>
<comment type="caution">
    <text evidence="8">The sequence shown here is derived from an EMBL/GenBank/DDBJ whole genome shotgun (WGS) entry which is preliminary data.</text>
</comment>
<keyword evidence="4" id="KW-0234">DNA repair</keyword>
<feature type="compositionally biased region" description="Polar residues" evidence="6">
    <location>
        <begin position="884"/>
        <end position="893"/>
    </location>
</feature>
<evidence type="ECO:0000313" key="9">
    <source>
        <dbReference type="Proteomes" id="UP000308267"/>
    </source>
</evidence>
<dbReference type="PROSITE" id="PS00058">
    <property type="entry name" value="DNA_MISMATCH_REPAIR_1"/>
    <property type="match status" value="1"/>
</dbReference>
<dbReference type="InterPro" id="IPR014721">
    <property type="entry name" value="Ribsml_uS5_D2-typ_fold_subgr"/>
</dbReference>
<dbReference type="InterPro" id="IPR036890">
    <property type="entry name" value="HATPase_C_sf"/>
</dbReference>
<comment type="similarity">
    <text evidence="2">Belongs to the DNA mismatch repair MutL/HexB family.</text>
</comment>
<dbReference type="GO" id="GO:0016887">
    <property type="term" value="F:ATP hydrolysis activity"/>
    <property type="evidence" value="ECO:0007669"/>
    <property type="project" value="InterPro"/>
</dbReference>
<name>A0A4S2LFP0_OPIFE</name>
<comment type="subcellular location">
    <subcellularLocation>
        <location evidence="1">Nucleus</location>
    </subcellularLocation>
</comment>
<keyword evidence="3" id="KW-0227">DNA damage</keyword>
<reference evidence="8 9" key="1">
    <citation type="journal article" date="2019" name="BMC Genomics">
        <title>New insights from Opisthorchis felineus genome: update on genomics of the epidemiologically important liver flukes.</title>
        <authorList>
            <person name="Ershov N.I."/>
            <person name="Mordvinov V.A."/>
            <person name="Prokhortchouk E.B."/>
            <person name="Pakharukova M.Y."/>
            <person name="Gunbin K.V."/>
            <person name="Ustyantsev K."/>
            <person name="Genaev M.A."/>
            <person name="Blinov A.G."/>
            <person name="Mazur A."/>
            <person name="Boulygina E."/>
            <person name="Tsygankova S."/>
            <person name="Khrameeva E."/>
            <person name="Chekanov N."/>
            <person name="Fan G."/>
            <person name="Xiao A."/>
            <person name="Zhang H."/>
            <person name="Xu X."/>
            <person name="Yang H."/>
            <person name="Solovyev V."/>
            <person name="Lee S.M."/>
            <person name="Liu X."/>
            <person name="Afonnikov D.A."/>
            <person name="Skryabin K.G."/>
        </authorList>
    </citation>
    <scope>NUCLEOTIDE SEQUENCE [LARGE SCALE GENOMIC DNA]</scope>
    <source>
        <strain evidence="8">AK-0245</strain>
        <tissue evidence="8">Whole organism</tissue>
    </source>
</reference>
<dbReference type="GO" id="GO:0140664">
    <property type="term" value="F:ATP-dependent DNA damage sensor activity"/>
    <property type="evidence" value="ECO:0007669"/>
    <property type="project" value="InterPro"/>
</dbReference>
<evidence type="ECO:0000256" key="5">
    <source>
        <dbReference type="ARBA" id="ARBA00023242"/>
    </source>
</evidence>
<dbReference type="AlphaFoldDB" id="A0A4S2LFP0"/>
<evidence type="ECO:0000256" key="2">
    <source>
        <dbReference type="ARBA" id="ARBA00006082"/>
    </source>
</evidence>
<dbReference type="PANTHER" id="PTHR10073">
    <property type="entry name" value="DNA MISMATCH REPAIR PROTEIN MLH, PMS, MUTL"/>
    <property type="match status" value="1"/>
</dbReference>
<dbReference type="SUPFAM" id="SSF55874">
    <property type="entry name" value="ATPase domain of HSP90 chaperone/DNA topoisomerase II/histidine kinase"/>
    <property type="match status" value="1"/>
</dbReference>
<dbReference type="GO" id="GO:0032389">
    <property type="term" value="C:MutLalpha complex"/>
    <property type="evidence" value="ECO:0007669"/>
    <property type="project" value="TreeGrafter"/>
</dbReference>
<feature type="region of interest" description="Disordered" evidence="6">
    <location>
        <begin position="811"/>
        <end position="898"/>
    </location>
</feature>
<dbReference type="Gene3D" id="3.30.230.10">
    <property type="match status" value="1"/>
</dbReference>
<dbReference type="Pfam" id="PF16413">
    <property type="entry name" value="Mlh1_C"/>
    <property type="match status" value="1"/>
</dbReference>
<evidence type="ECO:0000313" key="8">
    <source>
        <dbReference type="EMBL" id="TGZ61536.1"/>
    </source>
</evidence>
<proteinExistence type="inferred from homology"/>
<dbReference type="InterPro" id="IPR032189">
    <property type="entry name" value="Mlh1_C"/>
</dbReference>
<keyword evidence="5" id="KW-0539">Nucleus</keyword>
<dbReference type="SUPFAM" id="SSF54211">
    <property type="entry name" value="Ribosomal protein S5 domain 2-like"/>
    <property type="match status" value="1"/>
</dbReference>
<dbReference type="SMART" id="SM01340">
    <property type="entry name" value="DNA_mis_repair"/>
    <property type="match status" value="1"/>
</dbReference>
<evidence type="ECO:0000256" key="1">
    <source>
        <dbReference type="ARBA" id="ARBA00004123"/>
    </source>
</evidence>
<sequence length="1194" mass="131464">MASLDAPRSHHSLVSVETFLYGFGGYRMDWITGYTLPTDSVFVYDAIFNRWTQSVHKLPFVVVDMGTVLLPSKRMIMLAGGLQEHGDEMRPSNNVILYDPAEDGNACFITLPNLPLPLTGVALAYDEVSDHVFACGGKSDPAHAIQPGFVRGDLSGHVLQFSFDTHCWSTVAALDCPRYHATALMHDSKLFILGGITEDDTAEFIARLLHDELKSLYESTDQSSSHTPTQEVPDFLTVRDPGFILHHLFSPNYRRPDLLYHPYRPCHFIEAVSLLRQSEASGEPSTSSILDPTPAPRLKRCRFPVEVYDTQQPWFGRCLAHLIMVSESEVTPVVPRSIEKDLQLASSPPTARPIQKLSKDVINRIAAGEVIQRPANAVKELLENCLDAGSTQIQITVRAGGLKLLQVQDNGCGIQVSDLPILCERFTTSKLHEFSDLSTLSTFGFRGEALASLSHVSLLSVTSRTSDQKCAYRMSYRNGNPSGKAAACAGNKGTTVLAEDLFYNAPVRRTAVRSPREEFARVADVVAQYAVHYAPKCGFHLRALNTGSNSTGSDLRTTAGWSRMDAVRAVIGSSVAQNLVAFDSCQTGSADSTRLAVERLGLRYEGLLTTPSQVTSGTAPTLRLSLFINNRMVECTSIKRALESSYSTVLSRTLSSSPGAQSILRRSSGPTSTAFKPGGSHCSLFVYLNLQLPPESLDVNVHPTKAQVNFLNEEQIVNGLQDAVERCLLSSAQVRSFLTRPLQLSEVSNNRPSDTSVNEGCESNKSFKPQEKVRIDVKEQCLEKFGLVSKHSPQMGLTNCEGRISQPMNDLVQRKSCPPSPGSPDIEEDGEQPNSENVINHASTTEEFLSTDTKQATNVVSPLTSRPLLKAETPKRSLPDTSLEPLQSSTSVTFPPPPAKRRIVRLNSVLQMRERIAANADEQAKRLLRSSKFVGLIDETRCLIQHSTDLLLARLVPLSTALFYQLMVFNFANHGEMILSEPAPVKELLIMSQSFGPTSFKSEDPSAFVQNAIQTLQSNSAMLWDYFSMKFEPGATNGDLMLVSLPLLLQKYIPDLTRLPVYVMRLATEVNWNEEINCFEDVCRITAEFYAPVPKLSSLSTSKKQAEGISEIDGDVKDTSSYSSSGQTPEVPVRWMIEHVLWPALSSSLIPGHGLLYEAPPLSQLSSQPQPASSPCAFFRLTRLSDLYKVFERC</sequence>
<dbReference type="GO" id="GO:0030983">
    <property type="term" value="F:mismatched DNA binding"/>
    <property type="evidence" value="ECO:0007669"/>
    <property type="project" value="InterPro"/>
</dbReference>
<organism evidence="8 9">
    <name type="scientific">Opisthorchis felineus</name>
    <dbReference type="NCBI Taxonomy" id="147828"/>
    <lineage>
        <taxon>Eukaryota</taxon>
        <taxon>Metazoa</taxon>
        <taxon>Spiralia</taxon>
        <taxon>Lophotrochozoa</taxon>
        <taxon>Platyhelminthes</taxon>
        <taxon>Trematoda</taxon>
        <taxon>Digenea</taxon>
        <taxon>Opisthorchiida</taxon>
        <taxon>Opisthorchiata</taxon>
        <taxon>Opisthorchiidae</taxon>
        <taxon>Opisthorchis</taxon>
    </lineage>
</organism>
<dbReference type="Gene3D" id="3.30.565.10">
    <property type="entry name" value="Histidine kinase-like ATPase, C-terminal domain"/>
    <property type="match status" value="1"/>
</dbReference>
<dbReference type="InterPro" id="IPR013507">
    <property type="entry name" value="DNA_mismatch_S5_2-like"/>
</dbReference>